<feature type="domain" description="NarX-like N-terminal" evidence="7">
    <location>
        <begin position="40"/>
        <end position="112"/>
    </location>
</feature>
<evidence type="ECO:0000256" key="6">
    <source>
        <dbReference type="SAM" id="SignalP"/>
    </source>
</evidence>
<accession>A0ABY0IMX6</accession>
<feature type="chain" id="PRO_5045777726" evidence="6">
    <location>
        <begin position="33"/>
        <end position="284"/>
    </location>
</feature>
<keyword evidence="4" id="KW-0472">Membrane</keyword>
<proteinExistence type="predicted"/>
<feature type="coiled-coil region" evidence="5">
    <location>
        <begin position="57"/>
        <end position="84"/>
    </location>
</feature>
<dbReference type="Proteomes" id="UP000292136">
    <property type="component" value="Unassembled WGS sequence"/>
</dbReference>
<evidence type="ECO:0000256" key="5">
    <source>
        <dbReference type="SAM" id="Coils"/>
    </source>
</evidence>
<keyword evidence="3" id="KW-1133">Transmembrane helix</keyword>
<evidence type="ECO:0000256" key="1">
    <source>
        <dbReference type="ARBA" id="ARBA00004141"/>
    </source>
</evidence>
<evidence type="ECO:0000256" key="4">
    <source>
        <dbReference type="ARBA" id="ARBA00023136"/>
    </source>
</evidence>
<comment type="caution">
    <text evidence="8">The sequence shown here is derived from an EMBL/GenBank/DDBJ whole genome shotgun (WGS) entry which is preliminary data.</text>
</comment>
<keyword evidence="5" id="KW-0175">Coiled coil</keyword>
<evidence type="ECO:0000256" key="2">
    <source>
        <dbReference type="ARBA" id="ARBA00022692"/>
    </source>
</evidence>
<feature type="signal peptide" evidence="6">
    <location>
        <begin position="1"/>
        <end position="32"/>
    </location>
</feature>
<protein>
    <submittedName>
        <fullName evidence="8">PilJ/NarX-like methyl-accepting chemotaxis transducer</fullName>
    </submittedName>
</protein>
<name>A0ABY0IMX6_9RHOO</name>
<organism evidence="8 9">
    <name type="scientific">Azospira oryzae</name>
    <dbReference type="NCBI Taxonomy" id="146939"/>
    <lineage>
        <taxon>Bacteria</taxon>
        <taxon>Pseudomonadati</taxon>
        <taxon>Pseudomonadota</taxon>
        <taxon>Betaproteobacteria</taxon>
        <taxon>Rhodocyclales</taxon>
        <taxon>Rhodocyclaceae</taxon>
        <taxon>Azospira</taxon>
    </lineage>
</organism>
<dbReference type="EMBL" id="SHKM01000002">
    <property type="protein sequence ID" value="RZT76559.1"/>
    <property type="molecule type" value="Genomic_DNA"/>
</dbReference>
<keyword evidence="2" id="KW-0812">Transmembrane</keyword>
<gene>
    <name evidence="8" type="ORF">EV678_2436</name>
</gene>
<evidence type="ECO:0000256" key="3">
    <source>
        <dbReference type="ARBA" id="ARBA00022989"/>
    </source>
</evidence>
<dbReference type="Pfam" id="PF13675">
    <property type="entry name" value="PilJ"/>
    <property type="match status" value="1"/>
</dbReference>
<keyword evidence="6" id="KW-0732">Signal</keyword>
<evidence type="ECO:0000313" key="9">
    <source>
        <dbReference type="Proteomes" id="UP000292136"/>
    </source>
</evidence>
<dbReference type="RefSeq" id="WP_130459703.1">
    <property type="nucleotide sequence ID" value="NZ_SHKM01000002.1"/>
</dbReference>
<evidence type="ECO:0000313" key="8">
    <source>
        <dbReference type="EMBL" id="RZT76559.1"/>
    </source>
</evidence>
<sequence>MPLALLPVAASRALFLGLLFLFALLLSGAVQAAGASDLVAVGQLRLQSQRVAKLYLQAGLQIQADSARNQLQKATQQLETALAELAPYSRQSRMAPTLQRTQALWVELRQALKSPYTTPALQRVLAVSDDLMLASGKLSLLIEEQSEGNMGRLLDLSQRQNMLAQRLARLYLMGYAGDRSQGRQVDAEQARREFNTALGELAGARENTAAVRNALELARTQWLFFDQALVGGGSGAGTDRQSQARNVATTSERIAEVLEEVSRQYAQVYNSTQVAVAPGGARRN</sequence>
<dbReference type="InterPro" id="IPR029095">
    <property type="entry name" value="NarX-like_N"/>
</dbReference>
<comment type="subcellular location">
    <subcellularLocation>
        <location evidence="1">Membrane</location>
        <topology evidence="1">Multi-pass membrane protein</topology>
    </subcellularLocation>
</comment>
<reference evidence="8 9" key="1">
    <citation type="submission" date="2019-02" db="EMBL/GenBank/DDBJ databases">
        <title>Genomic Encyclopedia of Type Strains, Phase IV (KMG-IV): sequencing the most valuable type-strain genomes for metagenomic binning, comparative biology and taxonomic classification.</title>
        <authorList>
            <person name="Goeker M."/>
        </authorList>
    </citation>
    <scope>NUCLEOTIDE SEQUENCE [LARGE SCALE GENOMIC DNA]</scope>
    <source>
        <strain evidence="8 9">DSM 21223</strain>
    </source>
</reference>
<evidence type="ECO:0000259" key="7">
    <source>
        <dbReference type="Pfam" id="PF13675"/>
    </source>
</evidence>
<keyword evidence="9" id="KW-1185">Reference proteome</keyword>